<dbReference type="OrthoDB" id="345827at2"/>
<name>A0A6H3NTP9_9LEPT</name>
<dbReference type="RefSeq" id="WP_135743865.1">
    <property type="nucleotide sequence ID" value="NZ_JAIZBI010000009.1"/>
</dbReference>
<keyword evidence="1" id="KW-0732">Signal</keyword>
<evidence type="ECO:0000313" key="2">
    <source>
        <dbReference type="EMBL" id="TGN12989.1"/>
    </source>
</evidence>
<accession>A0A6H3NTP9</accession>
<evidence type="ECO:0000256" key="1">
    <source>
        <dbReference type="SAM" id="SignalP"/>
    </source>
</evidence>
<protein>
    <recommendedName>
        <fullName evidence="4">Lipoprotein</fullName>
    </recommendedName>
</protein>
<dbReference type="AlphaFoldDB" id="A0A6H3NTP9"/>
<evidence type="ECO:0000313" key="3">
    <source>
        <dbReference type="Proteomes" id="UP000297649"/>
    </source>
</evidence>
<evidence type="ECO:0008006" key="4">
    <source>
        <dbReference type="Google" id="ProtNLM"/>
    </source>
</evidence>
<keyword evidence="3" id="KW-1185">Reference proteome</keyword>
<reference evidence="2" key="1">
    <citation type="journal article" date="2019" name="PLoS Negl. Trop. Dis.">
        <title>Revisiting the worldwide diversity of Leptospira species in the environment.</title>
        <authorList>
            <person name="Vincent A.T."/>
            <person name="Schiettekatte O."/>
            <person name="Bourhy P."/>
            <person name="Veyrier F.J."/>
            <person name="Picardeau M."/>
        </authorList>
    </citation>
    <scope>NUCLEOTIDE SEQUENCE [LARGE SCALE GENOMIC DNA]</scope>
    <source>
        <strain evidence="2">201601109</strain>
    </source>
</reference>
<proteinExistence type="predicted"/>
<feature type="chain" id="PRO_5026221947" description="Lipoprotein" evidence="1">
    <location>
        <begin position="21"/>
        <end position="252"/>
    </location>
</feature>
<gene>
    <name evidence="2" type="ORF">EHR08_16790</name>
</gene>
<dbReference type="EMBL" id="RQHU01000019">
    <property type="protein sequence ID" value="TGN12989.1"/>
    <property type="molecule type" value="Genomic_DNA"/>
</dbReference>
<feature type="signal peptide" evidence="1">
    <location>
        <begin position="1"/>
        <end position="20"/>
    </location>
</feature>
<comment type="caution">
    <text evidence="2">The sequence shown here is derived from an EMBL/GenBank/DDBJ whole genome shotgun (WGS) entry which is preliminary data.</text>
</comment>
<dbReference type="Proteomes" id="UP000297649">
    <property type="component" value="Unassembled WGS sequence"/>
</dbReference>
<organism evidence="2 3">
    <name type="scientific">Leptospira bandrabouensis</name>
    <dbReference type="NCBI Taxonomy" id="2484903"/>
    <lineage>
        <taxon>Bacteria</taxon>
        <taxon>Pseudomonadati</taxon>
        <taxon>Spirochaetota</taxon>
        <taxon>Spirochaetia</taxon>
        <taxon>Leptospirales</taxon>
        <taxon>Leptospiraceae</taxon>
        <taxon>Leptospira</taxon>
    </lineage>
</organism>
<sequence length="252" mass="26506">MKFVKILLFSTITLSVVNCAELFQSKKKKDNMDALLAALLVAPNCGVSAVSDSAGKGTRYQFTGCSGDVTTTLRAFGFTANGVSFAGGLQGSNNSSTILTNASSLSESGNDSKAGIEITYIMNQSDSTIDALIQSTPSFTGPGVHLSPTVAKWLDSATAADFVTTPSTPWTSSVGVPKTVCLEVHKENSKGHIFGWSIPCNLANRSAYEFEEEDATITAGITDGRIGLKINKAVIQSITIYSTKLGLNNSIQ</sequence>